<dbReference type="PANTHER" id="PTHR13620:SF121">
    <property type="entry name" value="EMB|CAB82946.1-RELATED"/>
    <property type="match status" value="1"/>
</dbReference>
<gene>
    <name evidence="2" type="primary">LOC104609199</name>
</gene>
<dbReference type="RefSeq" id="XP_010273755.1">
    <property type="nucleotide sequence ID" value="XM_010275453.1"/>
</dbReference>
<dbReference type="GO" id="GO:0003676">
    <property type="term" value="F:nucleic acid binding"/>
    <property type="evidence" value="ECO:0007669"/>
    <property type="project" value="InterPro"/>
</dbReference>
<evidence type="ECO:0000313" key="1">
    <source>
        <dbReference type="Proteomes" id="UP000189703"/>
    </source>
</evidence>
<name>A0A1U8BC09_NELNU</name>
<dbReference type="Proteomes" id="UP000189703">
    <property type="component" value="Unplaced"/>
</dbReference>
<dbReference type="Pfam" id="PF01612">
    <property type="entry name" value="DNA_pol_A_exo1"/>
    <property type="match status" value="1"/>
</dbReference>
<dbReference type="SMART" id="SM00474">
    <property type="entry name" value="35EXOc"/>
    <property type="match status" value="1"/>
</dbReference>
<dbReference type="SUPFAM" id="SSF53098">
    <property type="entry name" value="Ribonuclease H-like"/>
    <property type="match status" value="1"/>
</dbReference>
<dbReference type="STRING" id="4432.A0A1U8BC09"/>
<reference evidence="2" key="1">
    <citation type="submission" date="2025-08" db="UniProtKB">
        <authorList>
            <consortium name="RefSeq"/>
        </authorList>
    </citation>
    <scope>IDENTIFICATION</scope>
</reference>
<dbReference type="CDD" id="cd06141">
    <property type="entry name" value="WRN_exo"/>
    <property type="match status" value="1"/>
</dbReference>
<dbReference type="PANTHER" id="PTHR13620">
    <property type="entry name" value="3-5 EXONUCLEASE"/>
    <property type="match status" value="1"/>
</dbReference>
<dbReference type="OMA" id="WGSVETI"/>
<organism evidence="1 2">
    <name type="scientific">Nelumbo nucifera</name>
    <name type="common">Sacred lotus</name>
    <dbReference type="NCBI Taxonomy" id="4432"/>
    <lineage>
        <taxon>Eukaryota</taxon>
        <taxon>Viridiplantae</taxon>
        <taxon>Streptophyta</taxon>
        <taxon>Embryophyta</taxon>
        <taxon>Tracheophyta</taxon>
        <taxon>Spermatophyta</taxon>
        <taxon>Magnoliopsida</taxon>
        <taxon>Proteales</taxon>
        <taxon>Nelumbonaceae</taxon>
        <taxon>Nelumbo</taxon>
    </lineage>
</organism>
<dbReference type="InterPro" id="IPR002562">
    <property type="entry name" value="3'-5'_exonuclease_dom"/>
</dbReference>
<dbReference type="GO" id="GO:0008408">
    <property type="term" value="F:3'-5' exonuclease activity"/>
    <property type="evidence" value="ECO:0000318"/>
    <property type="project" value="GO_Central"/>
</dbReference>
<evidence type="ECO:0000313" key="2">
    <source>
        <dbReference type="RefSeq" id="XP_010273755.1"/>
    </source>
</evidence>
<dbReference type="GO" id="GO:0006139">
    <property type="term" value="P:nucleobase-containing compound metabolic process"/>
    <property type="evidence" value="ECO:0007669"/>
    <property type="project" value="InterPro"/>
</dbReference>
<accession>A0A1U8BC09</accession>
<dbReference type="eggNOG" id="KOG4373">
    <property type="taxonomic scope" value="Eukaryota"/>
</dbReference>
<dbReference type="Gene3D" id="3.30.420.10">
    <property type="entry name" value="Ribonuclease H-like superfamily/Ribonuclease H"/>
    <property type="match status" value="1"/>
</dbReference>
<dbReference type="InterPro" id="IPR036397">
    <property type="entry name" value="RNaseH_sf"/>
</dbReference>
<dbReference type="GO" id="GO:0005634">
    <property type="term" value="C:nucleus"/>
    <property type="evidence" value="ECO:0000318"/>
    <property type="project" value="GO_Central"/>
</dbReference>
<sequence length="198" mass="21584">MYSSVVNIQGVGVETTVLNTASSLGSFIELTMNSSFADMYTNTRPVVGLDIEWNSSSPNSKVSILQLCSDTRCLIIQLRHLGCIPLPLMRLLACSPGVNFVGVGITEDVSKLWRDYGIIFEYTAVHELGPLAARVLNKPHLTRAGLAELAREVVGLNVEKPTSVTRSNWDATYLSAEQIKYATIDAYASFLIGKRLSG</sequence>
<dbReference type="KEGG" id="nnu:104609199"/>
<dbReference type="AlphaFoldDB" id="A0A1U8BC09"/>
<dbReference type="InterPro" id="IPR012337">
    <property type="entry name" value="RNaseH-like_sf"/>
</dbReference>
<protein>
    <submittedName>
        <fullName evidence="2">Werner Syndrome-like exonuclease</fullName>
    </submittedName>
</protein>
<dbReference type="GeneID" id="104609199"/>
<dbReference type="InterPro" id="IPR051132">
    <property type="entry name" value="3-5_Exonuclease_domain"/>
</dbReference>
<dbReference type="GO" id="GO:0005737">
    <property type="term" value="C:cytoplasm"/>
    <property type="evidence" value="ECO:0000318"/>
    <property type="project" value="GO_Central"/>
</dbReference>
<keyword evidence="1" id="KW-1185">Reference proteome</keyword>
<dbReference type="OrthoDB" id="446462at2759"/>
<proteinExistence type="predicted"/>